<dbReference type="Proteomes" id="UP000198694">
    <property type="component" value="Unassembled WGS sequence"/>
</dbReference>
<dbReference type="SUPFAM" id="SSF53335">
    <property type="entry name" value="S-adenosyl-L-methionine-dependent methyltransferases"/>
    <property type="match status" value="1"/>
</dbReference>
<keyword evidence="6" id="KW-1185">Reference proteome</keyword>
<dbReference type="InterPro" id="IPR029063">
    <property type="entry name" value="SAM-dependent_MTases_sf"/>
</dbReference>
<name>A0A1G8VQ07_9BACI</name>
<dbReference type="Pfam" id="PF01170">
    <property type="entry name" value="UPF0020"/>
    <property type="match status" value="1"/>
</dbReference>
<gene>
    <name evidence="5" type="ORF">SAMN05216243_0275</name>
</gene>
<protein>
    <submittedName>
        <fullName evidence="5">Putative N6-adenine-specific DNA methylase</fullName>
    </submittedName>
</protein>
<dbReference type="InterPro" id="IPR053943">
    <property type="entry name" value="RlmKL-like_Mtase_CS"/>
</dbReference>
<dbReference type="GO" id="GO:0070043">
    <property type="term" value="F:rRNA (guanine-N7-)-methyltransferase activity"/>
    <property type="evidence" value="ECO:0007669"/>
    <property type="project" value="TreeGrafter"/>
</dbReference>
<dbReference type="PROSITE" id="PS01261">
    <property type="entry name" value="UPF0020"/>
    <property type="match status" value="1"/>
</dbReference>
<dbReference type="Gene3D" id="3.30.2130.30">
    <property type="match status" value="1"/>
</dbReference>
<keyword evidence="2" id="KW-0808">Transferase</keyword>
<dbReference type="EMBL" id="FNFL01000001">
    <property type="protein sequence ID" value="SDJ68176.1"/>
    <property type="molecule type" value="Genomic_DNA"/>
</dbReference>
<sequence length="376" mass="42457">MYMEQVTLIATAAMGLEALVASEVKDLGYREVSVENGRVTFKASVSAIPRCNLWLRTADRIKVLVGEFEAKTFDQLFENTKALPWEDFIPEDGEFPVIGKSVKSTLYSVSDCQAIVKKSVAERLKQKYGVASWLEETGTFFRIEIAIHKDRATLSIDASGSGLHKRGYRIGQGDAPLKETLAAALIKLTNWKPDRPFADPFCGSGTIPIEAALIGQNIAPGFNREFSSEDWRWIGSSLWENAREEAEDLANYDQPLNITGSDIDHRMINIAKDNAMEAGLGDLVTWKQMQAKDFHSNQEKGYLVGNPPYGERIGDKKEVEKMYKDFGEVMKRYPSWSVYILTSNEQFEQVYGKKASKKRKLFNGFIKTDYYQFFGK</sequence>
<proteinExistence type="predicted"/>
<feature type="domain" description="THUMP" evidence="4">
    <location>
        <begin position="47"/>
        <end position="158"/>
    </location>
</feature>
<dbReference type="AlphaFoldDB" id="A0A1G8VQ07"/>
<dbReference type="Gene3D" id="3.40.50.150">
    <property type="entry name" value="Vaccinia Virus protein VP39"/>
    <property type="match status" value="1"/>
</dbReference>
<evidence type="ECO:0000256" key="1">
    <source>
        <dbReference type="ARBA" id="ARBA00022603"/>
    </source>
</evidence>
<dbReference type="STRING" id="407036.SAMN05216243_0275"/>
<dbReference type="PANTHER" id="PTHR47313:SF1">
    <property type="entry name" value="RIBOSOMAL RNA LARGE SUBUNIT METHYLTRANSFERASE K_L"/>
    <property type="match status" value="1"/>
</dbReference>
<evidence type="ECO:0000313" key="6">
    <source>
        <dbReference type="Proteomes" id="UP000198694"/>
    </source>
</evidence>
<dbReference type="PROSITE" id="PS51165">
    <property type="entry name" value="THUMP"/>
    <property type="match status" value="1"/>
</dbReference>
<evidence type="ECO:0000256" key="2">
    <source>
        <dbReference type="ARBA" id="ARBA00022679"/>
    </source>
</evidence>
<evidence type="ECO:0000313" key="5">
    <source>
        <dbReference type="EMBL" id="SDJ68176.1"/>
    </source>
</evidence>
<keyword evidence="1 5" id="KW-0489">Methyltransferase</keyword>
<dbReference type="CDD" id="cd11715">
    <property type="entry name" value="THUMP_AdoMetMT"/>
    <property type="match status" value="1"/>
</dbReference>
<accession>A0A1G8VQ07</accession>
<dbReference type="InterPro" id="IPR004114">
    <property type="entry name" value="THUMP_dom"/>
</dbReference>
<evidence type="ECO:0000256" key="3">
    <source>
        <dbReference type="PROSITE-ProRule" id="PRU00529"/>
    </source>
</evidence>
<keyword evidence="3" id="KW-0694">RNA-binding</keyword>
<dbReference type="Pfam" id="PF02926">
    <property type="entry name" value="THUMP"/>
    <property type="match status" value="1"/>
</dbReference>
<dbReference type="SMART" id="SM00981">
    <property type="entry name" value="THUMP"/>
    <property type="match status" value="1"/>
</dbReference>
<dbReference type="Pfam" id="PF22020">
    <property type="entry name" value="RlmL_1st"/>
    <property type="match status" value="1"/>
</dbReference>
<organism evidence="5 6">
    <name type="scientific">Sediminibacillus albus</name>
    <dbReference type="NCBI Taxonomy" id="407036"/>
    <lineage>
        <taxon>Bacteria</taxon>
        <taxon>Bacillati</taxon>
        <taxon>Bacillota</taxon>
        <taxon>Bacilli</taxon>
        <taxon>Bacillales</taxon>
        <taxon>Bacillaceae</taxon>
        <taxon>Sediminibacillus</taxon>
    </lineage>
</organism>
<dbReference type="InterPro" id="IPR054170">
    <property type="entry name" value="RlmL_1st"/>
</dbReference>
<dbReference type="GO" id="GO:0003723">
    <property type="term" value="F:RNA binding"/>
    <property type="evidence" value="ECO:0007669"/>
    <property type="project" value="UniProtKB-UniRule"/>
</dbReference>
<reference evidence="5 6" key="1">
    <citation type="submission" date="2016-10" db="EMBL/GenBank/DDBJ databases">
        <authorList>
            <person name="de Groot N.N."/>
        </authorList>
    </citation>
    <scope>NUCLEOTIDE SEQUENCE [LARGE SCALE GENOMIC DNA]</scope>
    <source>
        <strain evidence="5 6">CGMCC 1.6502</strain>
    </source>
</reference>
<evidence type="ECO:0000259" key="4">
    <source>
        <dbReference type="PROSITE" id="PS51165"/>
    </source>
</evidence>
<dbReference type="PANTHER" id="PTHR47313">
    <property type="entry name" value="RIBOSOMAL RNA LARGE SUBUNIT METHYLTRANSFERASE K/L"/>
    <property type="match status" value="1"/>
</dbReference>
<dbReference type="InterPro" id="IPR000241">
    <property type="entry name" value="RlmKL-like_Mtase"/>
</dbReference>
<dbReference type="GO" id="GO:0008990">
    <property type="term" value="F:rRNA (guanine-N2-)-methyltransferase activity"/>
    <property type="evidence" value="ECO:0007669"/>
    <property type="project" value="TreeGrafter"/>
</dbReference>